<dbReference type="GO" id="GO:0016740">
    <property type="term" value="F:transferase activity"/>
    <property type="evidence" value="ECO:0007669"/>
    <property type="project" value="UniProtKB-KW"/>
</dbReference>
<organism evidence="1 2">
    <name type="scientific">Pseudomonas syringae pv. actinidiae</name>
    <dbReference type="NCBI Taxonomy" id="103796"/>
    <lineage>
        <taxon>Bacteria</taxon>
        <taxon>Pseudomonadati</taxon>
        <taxon>Pseudomonadota</taxon>
        <taxon>Gammaproteobacteria</taxon>
        <taxon>Pseudomonadales</taxon>
        <taxon>Pseudomonadaceae</taxon>
        <taxon>Pseudomonas</taxon>
        <taxon>Pseudomonas syringae</taxon>
    </lineage>
</organism>
<keyword evidence="1" id="KW-0808">Transferase</keyword>
<dbReference type="EMBL" id="BGJZ01000329">
    <property type="protein sequence ID" value="GBH12934.1"/>
    <property type="molecule type" value="Genomic_DNA"/>
</dbReference>
<comment type="caution">
    <text evidence="1">The sequence shown here is derived from an EMBL/GenBank/DDBJ whole genome shotgun (WGS) entry which is preliminary data.</text>
</comment>
<evidence type="ECO:0000313" key="1">
    <source>
        <dbReference type="EMBL" id="GBH12934.1"/>
    </source>
</evidence>
<protein>
    <submittedName>
        <fullName evidence="1">Glycosyl transferase involved in cell wall bisynthesis</fullName>
    </submittedName>
</protein>
<sequence length="89" mass="9646">MLGGVCGADTLETLAPESDRWAGKTRQPRNVVSGFAFGSQQDYACSPTLSLRDGGRANAPFEFDRFFMAKRDVQSAHDKLSKAGMTSEV</sequence>
<dbReference type="AlphaFoldDB" id="A0A2V0QJ76"/>
<gene>
    <name evidence="1" type="ORF">KPSA1_06410</name>
</gene>
<accession>A0A2V0QJ76</accession>
<proteinExistence type="predicted"/>
<reference evidence="1 2" key="1">
    <citation type="submission" date="2018-04" db="EMBL/GenBank/DDBJ databases">
        <title>Draft genome sequence of Pseudomonas syringae pv. actinidiae biovar 1 strains isolated from kiwifruit in Kagawa prefecture.</title>
        <authorList>
            <person name="Tabuchi M."/>
            <person name="Saito M."/>
            <person name="Fujiwara S."/>
            <person name="Sasa N."/>
            <person name="Akimitsu K."/>
            <person name="Gomi K."/>
            <person name="Konishi-Sugita S."/>
            <person name="Hamano K."/>
            <person name="Kataoka I."/>
        </authorList>
    </citation>
    <scope>NUCLEOTIDE SEQUENCE [LARGE SCALE GENOMIC DNA]</scope>
    <source>
        <strain evidence="1 2">MAFF212206</strain>
    </source>
</reference>
<dbReference type="Proteomes" id="UP000247480">
    <property type="component" value="Unassembled WGS sequence"/>
</dbReference>
<name>A0A2V0QJ76_PSESF</name>
<evidence type="ECO:0000313" key="2">
    <source>
        <dbReference type="Proteomes" id="UP000247480"/>
    </source>
</evidence>